<proteinExistence type="predicted"/>
<sequence>QLHLYSFCYLPYIFIIRNDCVLTCSFNPNKEEVVHWYKQQIPVHSYYYQSDQLQVQNGHFSGRTSLFKDQLVHGNASLLLKRVDVSDEGLYKCYTSTVMGNKETFVDVKVEGYLLRTLNGPTNRGPSFQQGRRRGSFRVESQTLSPGANTGASLQWRSDQYGLQNKHFNGRTCLFNSQIAHGNASLLLKRIKVQDKGRYKCYTSTRKRNQETFVNLGVKGHVKKLVGFVSHAYPCLTVPMLTVSVYLLCNNINLCRRAKRSGVWLICSV</sequence>
<dbReference type="PANTHER" id="PTHR24100:SF149">
    <property type="entry name" value="BG-LIKE ANTIGEN 1-RELATED"/>
    <property type="match status" value="1"/>
</dbReference>
<dbReference type="InterPro" id="IPR003599">
    <property type="entry name" value="Ig_sub"/>
</dbReference>
<keyword evidence="9" id="KW-1185">Reference proteome</keyword>
<dbReference type="SMART" id="SM00409">
    <property type="entry name" value="IG"/>
    <property type="match status" value="2"/>
</dbReference>
<dbReference type="InterPro" id="IPR050504">
    <property type="entry name" value="IgSF_BTN/MOG"/>
</dbReference>
<dbReference type="GO" id="GO:0005102">
    <property type="term" value="F:signaling receptor binding"/>
    <property type="evidence" value="ECO:0007669"/>
    <property type="project" value="TreeGrafter"/>
</dbReference>
<evidence type="ECO:0000256" key="4">
    <source>
        <dbReference type="ARBA" id="ARBA00023157"/>
    </source>
</evidence>
<protein>
    <recommendedName>
        <fullName evidence="7">Ig-like domain-containing protein</fullName>
    </recommendedName>
</protein>
<evidence type="ECO:0000256" key="5">
    <source>
        <dbReference type="ARBA" id="ARBA00023180"/>
    </source>
</evidence>
<feature type="domain" description="Ig-like" evidence="7">
    <location>
        <begin position="22"/>
        <end position="111"/>
    </location>
</feature>
<comment type="subcellular location">
    <subcellularLocation>
        <location evidence="1">Membrane</location>
    </subcellularLocation>
</comment>
<dbReference type="PROSITE" id="PS50835">
    <property type="entry name" value="IG_LIKE"/>
    <property type="match status" value="1"/>
</dbReference>
<dbReference type="GO" id="GO:0050863">
    <property type="term" value="P:regulation of T cell activation"/>
    <property type="evidence" value="ECO:0007669"/>
    <property type="project" value="UniProtKB-ARBA"/>
</dbReference>
<evidence type="ECO:0000313" key="9">
    <source>
        <dbReference type="Proteomes" id="UP000314982"/>
    </source>
</evidence>
<dbReference type="Proteomes" id="UP000314982">
    <property type="component" value="Unassembled WGS sequence"/>
</dbReference>
<keyword evidence="5" id="KW-0325">Glycoprotein</keyword>
<dbReference type="GO" id="GO:0050852">
    <property type="term" value="P:T cell receptor signaling pathway"/>
    <property type="evidence" value="ECO:0007669"/>
    <property type="project" value="TreeGrafter"/>
</dbReference>
<dbReference type="AlphaFoldDB" id="A0A4W5J8W7"/>
<dbReference type="InterPro" id="IPR007110">
    <property type="entry name" value="Ig-like_dom"/>
</dbReference>
<name>A0A4W5J8W7_9TELE</name>
<evidence type="ECO:0000256" key="6">
    <source>
        <dbReference type="ARBA" id="ARBA00023319"/>
    </source>
</evidence>
<reference evidence="8" key="3">
    <citation type="submission" date="2025-09" db="UniProtKB">
        <authorList>
            <consortium name="Ensembl"/>
        </authorList>
    </citation>
    <scope>IDENTIFICATION</scope>
</reference>
<dbReference type="SUPFAM" id="SSF48726">
    <property type="entry name" value="Immunoglobulin"/>
    <property type="match status" value="2"/>
</dbReference>
<evidence type="ECO:0000256" key="1">
    <source>
        <dbReference type="ARBA" id="ARBA00004370"/>
    </source>
</evidence>
<dbReference type="GO" id="GO:0009897">
    <property type="term" value="C:external side of plasma membrane"/>
    <property type="evidence" value="ECO:0007669"/>
    <property type="project" value="TreeGrafter"/>
</dbReference>
<dbReference type="GO" id="GO:0001817">
    <property type="term" value="P:regulation of cytokine production"/>
    <property type="evidence" value="ECO:0007669"/>
    <property type="project" value="TreeGrafter"/>
</dbReference>
<dbReference type="FunFam" id="2.60.40.10:FF:000142">
    <property type="entry name" value="V-set domain-containing T-cell activation inhibitor 1"/>
    <property type="match status" value="1"/>
</dbReference>
<dbReference type="Pfam" id="PF07686">
    <property type="entry name" value="V-set"/>
    <property type="match status" value="1"/>
</dbReference>
<dbReference type="InterPro" id="IPR003598">
    <property type="entry name" value="Ig_sub2"/>
</dbReference>
<dbReference type="InterPro" id="IPR013783">
    <property type="entry name" value="Ig-like_fold"/>
</dbReference>
<evidence type="ECO:0000256" key="3">
    <source>
        <dbReference type="ARBA" id="ARBA00023136"/>
    </source>
</evidence>
<dbReference type="GeneTree" id="ENSGT00940000163670"/>
<accession>A0A4W5J8W7</accession>
<evidence type="ECO:0000313" key="8">
    <source>
        <dbReference type="Ensembl" id="ENSHHUP00000000643.1"/>
    </source>
</evidence>
<dbReference type="GO" id="GO:1903037">
    <property type="term" value="P:regulation of leukocyte cell-cell adhesion"/>
    <property type="evidence" value="ECO:0007669"/>
    <property type="project" value="UniProtKB-ARBA"/>
</dbReference>
<dbReference type="SMART" id="SM00406">
    <property type="entry name" value="IGv"/>
    <property type="match status" value="1"/>
</dbReference>
<dbReference type="InterPro" id="IPR013106">
    <property type="entry name" value="Ig_V-set"/>
</dbReference>
<organism evidence="8 9">
    <name type="scientific">Hucho hucho</name>
    <name type="common">huchen</name>
    <dbReference type="NCBI Taxonomy" id="62062"/>
    <lineage>
        <taxon>Eukaryota</taxon>
        <taxon>Metazoa</taxon>
        <taxon>Chordata</taxon>
        <taxon>Craniata</taxon>
        <taxon>Vertebrata</taxon>
        <taxon>Euteleostomi</taxon>
        <taxon>Actinopterygii</taxon>
        <taxon>Neopterygii</taxon>
        <taxon>Teleostei</taxon>
        <taxon>Protacanthopterygii</taxon>
        <taxon>Salmoniformes</taxon>
        <taxon>Salmonidae</taxon>
        <taxon>Salmoninae</taxon>
        <taxon>Hucho</taxon>
    </lineage>
</organism>
<reference evidence="8" key="2">
    <citation type="submission" date="2025-08" db="UniProtKB">
        <authorList>
            <consortium name="Ensembl"/>
        </authorList>
    </citation>
    <scope>IDENTIFICATION</scope>
</reference>
<dbReference type="SMART" id="SM00408">
    <property type="entry name" value="IGc2"/>
    <property type="match status" value="2"/>
</dbReference>
<dbReference type="Ensembl" id="ENSHHUT00000000659.1">
    <property type="protein sequence ID" value="ENSHHUP00000000643.1"/>
    <property type="gene ID" value="ENSHHUG00000000414.1"/>
</dbReference>
<keyword evidence="4" id="KW-1015">Disulfide bond</keyword>
<dbReference type="InterPro" id="IPR036179">
    <property type="entry name" value="Ig-like_dom_sf"/>
</dbReference>
<keyword evidence="3" id="KW-0472">Membrane</keyword>
<evidence type="ECO:0000256" key="2">
    <source>
        <dbReference type="ARBA" id="ARBA00022729"/>
    </source>
</evidence>
<keyword evidence="6" id="KW-0393">Immunoglobulin domain</keyword>
<evidence type="ECO:0000259" key="7">
    <source>
        <dbReference type="PROSITE" id="PS50835"/>
    </source>
</evidence>
<keyword evidence="2" id="KW-0732">Signal</keyword>
<dbReference type="PANTHER" id="PTHR24100">
    <property type="entry name" value="BUTYROPHILIN"/>
    <property type="match status" value="1"/>
</dbReference>
<reference evidence="9" key="1">
    <citation type="submission" date="2018-06" db="EMBL/GenBank/DDBJ databases">
        <title>Genome assembly of Danube salmon.</title>
        <authorList>
            <person name="Macqueen D.J."/>
            <person name="Gundappa M.K."/>
        </authorList>
    </citation>
    <scope>NUCLEOTIDE SEQUENCE [LARGE SCALE GENOMIC DNA]</scope>
</reference>
<dbReference type="STRING" id="62062.ENSHHUP00000000643"/>
<dbReference type="Gene3D" id="2.60.40.10">
    <property type="entry name" value="Immunoglobulins"/>
    <property type="match status" value="2"/>
</dbReference>